<protein>
    <submittedName>
        <fullName evidence="1">Uncharacterized protein</fullName>
    </submittedName>
</protein>
<dbReference type="InterPro" id="IPR021858">
    <property type="entry name" value="Fun_TF"/>
</dbReference>
<name>A0A8H3ADQ1_9AGAM</name>
<feature type="non-terminal residue" evidence="1">
    <location>
        <position position="1"/>
    </location>
</feature>
<gene>
    <name evidence="1" type="ORF">RDB_LOCUS6589</name>
</gene>
<organism evidence="1 2">
    <name type="scientific">Rhizoctonia solani</name>
    <dbReference type="NCBI Taxonomy" id="456999"/>
    <lineage>
        <taxon>Eukaryota</taxon>
        <taxon>Fungi</taxon>
        <taxon>Dikarya</taxon>
        <taxon>Basidiomycota</taxon>
        <taxon>Agaricomycotina</taxon>
        <taxon>Agaricomycetes</taxon>
        <taxon>Cantharellales</taxon>
        <taxon>Ceratobasidiaceae</taxon>
        <taxon>Rhizoctonia</taxon>
    </lineage>
</organism>
<dbReference type="Pfam" id="PF11951">
    <property type="entry name" value="Fungal_trans_2"/>
    <property type="match status" value="1"/>
</dbReference>
<reference evidence="1" key="1">
    <citation type="submission" date="2021-01" db="EMBL/GenBank/DDBJ databases">
        <authorList>
            <person name="Kaushik A."/>
        </authorList>
    </citation>
    <scope>NUCLEOTIDE SEQUENCE</scope>
    <source>
        <strain evidence="1">AG6-10EEA</strain>
    </source>
</reference>
<dbReference type="Proteomes" id="UP000663853">
    <property type="component" value="Unassembled WGS sequence"/>
</dbReference>
<comment type="caution">
    <text evidence="1">The sequence shown here is derived from an EMBL/GenBank/DDBJ whole genome shotgun (WGS) entry which is preliminary data.</text>
</comment>
<proteinExistence type="predicted"/>
<dbReference type="EMBL" id="CAJMXA010000097">
    <property type="protein sequence ID" value="CAE6416039.1"/>
    <property type="molecule type" value="Genomic_DNA"/>
</dbReference>
<dbReference type="AlphaFoldDB" id="A0A8H3ADQ1"/>
<accession>A0A8H3ADQ1</accession>
<dbReference type="OrthoDB" id="3235770at2759"/>
<evidence type="ECO:0000313" key="2">
    <source>
        <dbReference type="Proteomes" id="UP000663853"/>
    </source>
</evidence>
<evidence type="ECO:0000313" key="1">
    <source>
        <dbReference type="EMBL" id="CAE6416039.1"/>
    </source>
</evidence>
<sequence length="183" mass="20952">TPTYFQLLLADINACRDKSPTARDWRDVEQQLLTWQYQPGEHTFTESWMTITWYAVQESWRLGLLAYLYLAVCGTSSDDLRIQSCIRQTLQIVGAVKNCGSSNAHVSFFVQYLMVGICAQSELHRKAVRDKLSASNETKLWILRAPEFVPVLDHLWHGAAAGGRPIKWCDYMRSREAMLPVIL</sequence>